<keyword evidence="3" id="KW-1185">Reference proteome</keyword>
<proteinExistence type="predicted"/>
<dbReference type="EMBL" id="UYRU01117527">
    <property type="protein sequence ID" value="VDN45575.1"/>
    <property type="molecule type" value="Genomic_DNA"/>
</dbReference>
<protein>
    <recommendedName>
        <fullName evidence="4">Secreted protein</fullName>
    </recommendedName>
</protein>
<feature type="chain" id="PRO_5018116741" description="Secreted protein" evidence="1">
    <location>
        <begin position="25"/>
        <end position="68"/>
    </location>
</feature>
<accession>A0A3P7NRT3</accession>
<keyword evidence="1" id="KW-0732">Signal</keyword>
<name>A0A3P7NRT3_DIBLA</name>
<dbReference type="AlphaFoldDB" id="A0A3P7NRT3"/>
<organism evidence="2 3">
    <name type="scientific">Dibothriocephalus latus</name>
    <name type="common">Fish tapeworm</name>
    <name type="synonym">Diphyllobothrium latum</name>
    <dbReference type="NCBI Taxonomy" id="60516"/>
    <lineage>
        <taxon>Eukaryota</taxon>
        <taxon>Metazoa</taxon>
        <taxon>Spiralia</taxon>
        <taxon>Lophotrochozoa</taxon>
        <taxon>Platyhelminthes</taxon>
        <taxon>Cestoda</taxon>
        <taxon>Eucestoda</taxon>
        <taxon>Diphyllobothriidea</taxon>
        <taxon>Diphyllobothriidae</taxon>
        <taxon>Dibothriocephalus</taxon>
    </lineage>
</organism>
<feature type="non-terminal residue" evidence="2">
    <location>
        <position position="68"/>
    </location>
</feature>
<evidence type="ECO:0000256" key="1">
    <source>
        <dbReference type="SAM" id="SignalP"/>
    </source>
</evidence>
<evidence type="ECO:0008006" key="4">
    <source>
        <dbReference type="Google" id="ProtNLM"/>
    </source>
</evidence>
<sequence>MQLRLERARCCLLLLLGLCSRLQSFRFRCSCGGHFSKADFVGPLRQGAERSQSCSCGFSRKCRKTGSL</sequence>
<dbReference type="Proteomes" id="UP000281553">
    <property type="component" value="Unassembled WGS sequence"/>
</dbReference>
<evidence type="ECO:0000313" key="2">
    <source>
        <dbReference type="EMBL" id="VDN45575.1"/>
    </source>
</evidence>
<reference evidence="2 3" key="1">
    <citation type="submission" date="2018-11" db="EMBL/GenBank/DDBJ databases">
        <authorList>
            <consortium name="Pathogen Informatics"/>
        </authorList>
    </citation>
    <scope>NUCLEOTIDE SEQUENCE [LARGE SCALE GENOMIC DNA]</scope>
</reference>
<gene>
    <name evidence="2" type="ORF">DILT_LOCUS19643</name>
</gene>
<feature type="signal peptide" evidence="1">
    <location>
        <begin position="1"/>
        <end position="24"/>
    </location>
</feature>
<evidence type="ECO:0000313" key="3">
    <source>
        <dbReference type="Proteomes" id="UP000281553"/>
    </source>
</evidence>